<dbReference type="Gene3D" id="3.40.50.2300">
    <property type="match status" value="1"/>
</dbReference>
<dbReference type="SUPFAM" id="SSF55781">
    <property type="entry name" value="GAF domain-like"/>
    <property type="match status" value="2"/>
</dbReference>
<dbReference type="InterPro" id="IPR011006">
    <property type="entry name" value="CheY-like_superfamily"/>
</dbReference>
<accession>A0A0Q9YLH0</accession>
<evidence type="ECO:0000259" key="7">
    <source>
        <dbReference type="PROSITE" id="PS50113"/>
    </source>
</evidence>
<keyword evidence="4" id="KW-0902">Two-component regulatory system</keyword>
<reference evidence="9" key="3">
    <citation type="submission" date="2021-06" db="EMBL/GenBank/DDBJ databases">
        <title>Genomic Description and Analysis of Intracellular Bacteria, Candidatus Berkiella cookevillensis and Candidatus Berkiella aquae.</title>
        <authorList>
            <person name="Kidane D.T."/>
            <person name="Mehari Y.T."/>
            <person name="Rice F.C."/>
            <person name="Arivett B.A."/>
            <person name="Farone A.L."/>
            <person name="Berk S.G."/>
            <person name="Farone M.B."/>
        </authorList>
    </citation>
    <scope>NUCLEOTIDE SEQUENCE</scope>
    <source>
        <strain evidence="9">HT99</strain>
    </source>
</reference>
<evidence type="ECO:0000313" key="8">
    <source>
        <dbReference type="EMBL" id="KRG21597.1"/>
    </source>
</evidence>
<feature type="domain" description="Response regulatory" evidence="6">
    <location>
        <begin position="3"/>
        <end position="120"/>
    </location>
</feature>
<dbReference type="InterPro" id="IPR001610">
    <property type="entry name" value="PAC"/>
</dbReference>
<dbReference type="InterPro" id="IPR001789">
    <property type="entry name" value="Sig_transdc_resp-reg_receiver"/>
</dbReference>
<feature type="modified residue" description="4-aspartylphosphate" evidence="5">
    <location>
        <position position="52"/>
    </location>
</feature>
<protein>
    <submittedName>
        <fullName evidence="8 9">Response regulator</fullName>
    </submittedName>
</protein>
<evidence type="ECO:0000256" key="2">
    <source>
        <dbReference type="ARBA" id="ARBA00022679"/>
    </source>
</evidence>
<dbReference type="InterPro" id="IPR029016">
    <property type="entry name" value="GAF-like_dom_sf"/>
</dbReference>
<dbReference type="Pfam" id="PF13185">
    <property type="entry name" value="GAF_2"/>
    <property type="match status" value="1"/>
</dbReference>
<sequence>MPLVLIVDDRAINREYVQSILQYLSYTTLEAKNGIEAFAIVKKERPHLIISDILMPEMDGYEFVRELKKIESLQNIPVIFYTATYRKEEASLLAKDLGVEFILSKPSDPQVMIDTIQQALGVKKETKFIASPLIETQSDLRTNLYHAPQKLIEISTQIHHSLNQINQLKKMFEQTAFSAQEKNALLALTHDLANDMNTYRTLHRDLFSLIELTIEMISQKDALKLLQLFCHGTRKSVDATFGIACIIDDKNHLQYIATSGNDDLGFNKNLLVLDNPFIKDILQARSAFTKENIQQHTISWHNANLINALCSPIMTSNQVYGFAYFINKKHHRYFGEEEFRMLDTLVSELAILYENIALYETIQQQTVKLKIEGSKLKAVKDELQESEIMFRQFAENTNEVFWRTTASLDKLIYISPGYETIWGKSTDSIYHNPASWQETVIEEDKTKVVTHIKELISTKENASLEYRINHPTGSIRSILNKTIFIKDNSGELLHIIGIASDITEYLQNQKENILENELVELLEKNDSLTQIIPRILQTICKIFEWKIGELWLIDEQNKVLQNIGIWHKKKKAYAFFDAATVGTTLTMEEDFPGLIWQHRQAMRFGQYSSHPLFKRANIMHKLQLHDALGVPLLYQDKVLGIMHFFSQQIAPIDDNFHRILSMLGTRISEFIHQKTTHEQLLQLVKRGSYRIIF</sequence>
<dbReference type="Pfam" id="PF00072">
    <property type="entry name" value="Response_reg"/>
    <property type="match status" value="1"/>
</dbReference>
<dbReference type="SUPFAM" id="SSF52172">
    <property type="entry name" value="CheY-like"/>
    <property type="match status" value="1"/>
</dbReference>
<dbReference type="Gene3D" id="3.30.450.20">
    <property type="entry name" value="PAS domain"/>
    <property type="match status" value="1"/>
</dbReference>
<feature type="domain" description="PAC" evidence="7">
    <location>
        <begin position="462"/>
        <end position="514"/>
    </location>
</feature>
<dbReference type="InterPro" id="IPR035965">
    <property type="entry name" value="PAS-like_dom_sf"/>
</dbReference>
<keyword evidence="10" id="KW-1185">Reference proteome</keyword>
<evidence type="ECO:0000256" key="5">
    <source>
        <dbReference type="PROSITE-ProRule" id="PRU00169"/>
    </source>
</evidence>
<evidence type="ECO:0000256" key="1">
    <source>
        <dbReference type="ARBA" id="ARBA00022553"/>
    </source>
</evidence>
<dbReference type="PROSITE" id="PS50113">
    <property type="entry name" value="PAC"/>
    <property type="match status" value="1"/>
</dbReference>
<dbReference type="NCBIfam" id="TIGR00229">
    <property type="entry name" value="sensory_box"/>
    <property type="match status" value="1"/>
</dbReference>
<keyword evidence="2" id="KW-0808">Transferase</keyword>
<dbReference type="GO" id="GO:0000160">
    <property type="term" value="P:phosphorelay signal transduction system"/>
    <property type="evidence" value="ECO:0007669"/>
    <property type="project" value="UniProtKB-KW"/>
</dbReference>
<dbReference type="EMBL" id="LKAJ02000001">
    <property type="protein sequence ID" value="MCS5711527.1"/>
    <property type="molecule type" value="Genomic_DNA"/>
</dbReference>
<dbReference type="STRING" id="295108.HT99x_01350"/>
<dbReference type="PANTHER" id="PTHR44591">
    <property type="entry name" value="STRESS RESPONSE REGULATOR PROTEIN 1"/>
    <property type="match status" value="1"/>
</dbReference>
<reference evidence="8" key="1">
    <citation type="submission" date="2015-09" db="EMBL/GenBank/DDBJ databases">
        <title>Draft Genome Sequences of Two Novel Amoeba-resistant Intranuclear Bacteria, Candidatus Berkiella cookevillensis and Candidatus Berkiella aquae.</title>
        <authorList>
            <person name="Mehari Y.T."/>
            <person name="Arivett B.A."/>
            <person name="Farone A.L."/>
            <person name="Gunderson J.H."/>
            <person name="Farone M.B."/>
        </authorList>
    </citation>
    <scope>NUCLEOTIDE SEQUENCE [LARGE SCALE GENOMIC DNA]</scope>
    <source>
        <strain evidence="8">HT99</strain>
    </source>
</reference>
<dbReference type="InterPro" id="IPR003018">
    <property type="entry name" value="GAF"/>
</dbReference>
<evidence type="ECO:0000313" key="9">
    <source>
        <dbReference type="EMBL" id="MCS5711527.1"/>
    </source>
</evidence>
<dbReference type="SMART" id="SM00086">
    <property type="entry name" value="PAC"/>
    <property type="match status" value="1"/>
</dbReference>
<evidence type="ECO:0000313" key="10">
    <source>
        <dbReference type="Proteomes" id="UP000051497"/>
    </source>
</evidence>
<evidence type="ECO:0000256" key="3">
    <source>
        <dbReference type="ARBA" id="ARBA00022777"/>
    </source>
</evidence>
<dbReference type="SUPFAM" id="SSF55785">
    <property type="entry name" value="PYP-like sensor domain (PAS domain)"/>
    <property type="match status" value="1"/>
</dbReference>
<dbReference type="OrthoDB" id="9792854at2"/>
<dbReference type="AlphaFoldDB" id="A0A0Q9YLH0"/>
<reference evidence="9" key="2">
    <citation type="journal article" date="2016" name="Genome Announc.">
        <title>Draft Genome Sequences of Two Novel Amoeba-Resistant Intranuclear Bacteria, 'Candidatus Berkiella cookevillensis' and 'Candidatus Berkiella aquae'.</title>
        <authorList>
            <person name="Mehari Y.T."/>
            <person name="Arivett B.A."/>
            <person name="Farone A.L."/>
            <person name="Gunderson J.H."/>
            <person name="Farone M.B."/>
        </authorList>
    </citation>
    <scope>NUCLEOTIDE SEQUENCE</scope>
    <source>
        <strain evidence="9">HT99</strain>
    </source>
</reference>
<name>A0A0Q9YLH0_9GAMM</name>
<dbReference type="EMBL" id="LKAJ01000004">
    <property type="protein sequence ID" value="KRG21597.1"/>
    <property type="molecule type" value="Genomic_DNA"/>
</dbReference>
<dbReference type="GO" id="GO:0016301">
    <property type="term" value="F:kinase activity"/>
    <property type="evidence" value="ECO:0007669"/>
    <property type="project" value="UniProtKB-KW"/>
</dbReference>
<organism evidence="8">
    <name type="scientific">Candidatus Berkiella aquae</name>
    <dbReference type="NCBI Taxonomy" id="295108"/>
    <lineage>
        <taxon>Bacteria</taxon>
        <taxon>Pseudomonadati</taxon>
        <taxon>Pseudomonadota</taxon>
        <taxon>Gammaproteobacteria</taxon>
        <taxon>Candidatus Berkiellales</taxon>
        <taxon>Candidatus Berkiellaceae</taxon>
        <taxon>Candidatus Berkiella</taxon>
    </lineage>
</organism>
<dbReference type="PANTHER" id="PTHR44591:SF14">
    <property type="entry name" value="PROTEIN PILG"/>
    <property type="match status" value="1"/>
</dbReference>
<dbReference type="Gene3D" id="3.30.450.40">
    <property type="match status" value="2"/>
</dbReference>
<dbReference type="RefSeq" id="WP_075065978.1">
    <property type="nucleotide sequence ID" value="NZ_LKAJ02000001.1"/>
</dbReference>
<dbReference type="SMART" id="SM00065">
    <property type="entry name" value="GAF"/>
    <property type="match status" value="2"/>
</dbReference>
<gene>
    <name evidence="8" type="primary">divK_2</name>
    <name evidence="9" type="ORF">HT99x_008770</name>
    <name evidence="8" type="ORF">HT99x_01350</name>
</gene>
<keyword evidence="3" id="KW-0418">Kinase</keyword>
<dbReference type="PROSITE" id="PS50110">
    <property type="entry name" value="RESPONSE_REGULATORY"/>
    <property type="match status" value="1"/>
</dbReference>
<keyword evidence="1 5" id="KW-0597">Phosphoprotein</keyword>
<dbReference type="SMART" id="SM00448">
    <property type="entry name" value="REC"/>
    <property type="match status" value="1"/>
</dbReference>
<dbReference type="InterPro" id="IPR000700">
    <property type="entry name" value="PAS-assoc_C"/>
</dbReference>
<dbReference type="InterPro" id="IPR000014">
    <property type="entry name" value="PAS"/>
</dbReference>
<dbReference type="Pfam" id="PF08447">
    <property type="entry name" value="PAS_3"/>
    <property type="match status" value="1"/>
</dbReference>
<comment type="caution">
    <text evidence="8">The sequence shown here is derived from an EMBL/GenBank/DDBJ whole genome shotgun (WGS) entry which is preliminary data.</text>
</comment>
<evidence type="ECO:0000256" key="4">
    <source>
        <dbReference type="ARBA" id="ARBA00023012"/>
    </source>
</evidence>
<dbReference type="InterPro" id="IPR013655">
    <property type="entry name" value="PAS_fold_3"/>
</dbReference>
<evidence type="ECO:0000259" key="6">
    <source>
        <dbReference type="PROSITE" id="PS50110"/>
    </source>
</evidence>
<dbReference type="InterPro" id="IPR050595">
    <property type="entry name" value="Bact_response_regulator"/>
</dbReference>
<dbReference type="Proteomes" id="UP000051497">
    <property type="component" value="Unassembled WGS sequence"/>
</dbReference>
<proteinExistence type="predicted"/>